<dbReference type="AlphaFoldDB" id="A0A6P1E2H7"/>
<comment type="similarity">
    <text evidence="1">Belongs to the LysR transcriptional regulatory family.</text>
</comment>
<dbReference type="PANTHER" id="PTHR30419">
    <property type="entry name" value="HTH-TYPE TRANSCRIPTIONAL REGULATOR YBHD"/>
    <property type="match status" value="1"/>
</dbReference>
<proteinExistence type="inferred from homology"/>
<dbReference type="GO" id="GO:0003677">
    <property type="term" value="F:DNA binding"/>
    <property type="evidence" value="ECO:0007669"/>
    <property type="project" value="UniProtKB-KW"/>
</dbReference>
<evidence type="ECO:0000256" key="4">
    <source>
        <dbReference type="ARBA" id="ARBA00023163"/>
    </source>
</evidence>
<evidence type="ECO:0000313" key="6">
    <source>
        <dbReference type="EMBL" id="QHB51516.1"/>
    </source>
</evidence>
<name>A0A6P1E2H7_LENHI</name>
<evidence type="ECO:0000313" key="7">
    <source>
        <dbReference type="Proteomes" id="UP000465035"/>
    </source>
</evidence>
<accession>A0A6P1E2H7</accession>
<evidence type="ECO:0000256" key="1">
    <source>
        <dbReference type="ARBA" id="ARBA00009437"/>
    </source>
</evidence>
<protein>
    <submittedName>
        <fullName evidence="6">LysR family transcriptional regulator</fullName>
    </submittedName>
</protein>
<dbReference type="PROSITE" id="PS50931">
    <property type="entry name" value="HTH_LYSR"/>
    <property type="match status" value="1"/>
</dbReference>
<dbReference type="Pfam" id="PF03466">
    <property type="entry name" value="LysR_substrate"/>
    <property type="match status" value="1"/>
</dbReference>
<sequence length="315" mass="35522">MKLEQLYLLNEAVKYASISDAAKNNYMSQSSISHAIISLENELQSKLLTRTCTGVSPTVVGQAVLKQVQTIIKSVQNIQALSKPGRFIDEIKLACIPCLNDWIVPTVLSQLQMADGKASVSVSTEESGRIVREISSRQSDFGIVINHRGSGKVDDLVYEPLFHDQYVLYVGRHSPLFGKENVTYETLLAQPYIAYKDEFRKENGGLTNLMRSGQQPNVQFRTDSLDAIKSLIANDRYVAFFPQYMSQNDYYLQSKMIRKVRIIDQPLDFEVGSISNKKYPLNDQNKLFLATLKQVVNSRTFMLNQSKEGDSLSVN</sequence>
<dbReference type="EMBL" id="CP047121">
    <property type="protein sequence ID" value="QHB51516.1"/>
    <property type="molecule type" value="Genomic_DNA"/>
</dbReference>
<dbReference type="InterPro" id="IPR050950">
    <property type="entry name" value="HTH-type_LysR_regulators"/>
</dbReference>
<dbReference type="GeneID" id="69057601"/>
<dbReference type="InterPro" id="IPR005119">
    <property type="entry name" value="LysR_subst-bd"/>
</dbReference>
<evidence type="ECO:0000259" key="5">
    <source>
        <dbReference type="PROSITE" id="PS50931"/>
    </source>
</evidence>
<dbReference type="CDD" id="cd05466">
    <property type="entry name" value="PBP2_LTTR_substrate"/>
    <property type="match status" value="1"/>
</dbReference>
<dbReference type="RefSeq" id="WP_003552705.1">
    <property type="nucleotide sequence ID" value="NZ_CABKOL010000106.1"/>
</dbReference>
<dbReference type="InterPro" id="IPR036390">
    <property type="entry name" value="WH_DNA-bd_sf"/>
</dbReference>
<keyword evidence="2" id="KW-0805">Transcription regulation</keyword>
<dbReference type="GO" id="GO:0005829">
    <property type="term" value="C:cytosol"/>
    <property type="evidence" value="ECO:0007669"/>
    <property type="project" value="TreeGrafter"/>
</dbReference>
<dbReference type="PANTHER" id="PTHR30419:SF8">
    <property type="entry name" value="NITROGEN ASSIMILATION TRANSCRIPTIONAL ACTIVATOR-RELATED"/>
    <property type="match status" value="1"/>
</dbReference>
<dbReference type="Gene3D" id="1.10.10.10">
    <property type="entry name" value="Winged helix-like DNA-binding domain superfamily/Winged helix DNA-binding domain"/>
    <property type="match status" value="1"/>
</dbReference>
<dbReference type="SMR" id="A0A6P1E2H7"/>
<dbReference type="InterPro" id="IPR036388">
    <property type="entry name" value="WH-like_DNA-bd_sf"/>
</dbReference>
<dbReference type="Gene3D" id="3.40.190.290">
    <property type="match status" value="1"/>
</dbReference>
<dbReference type="Pfam" id="PF00126">
    <property type="entry name" value="HTH_1"/>
    <property type="match status" value="1"/>
</dbReference>
<organism evidence="6 7">
    <name type="scientific">Lentilactobacillus hilgardii</name>
    <name type="common">Lactobacillus hilgardii</name>
    <dbReference type="NCBI Taxonomy" id="1588"/>
    <lineage>
        <taxon>Bacteria</taxon>
        <taxon>Bacillati</taxon>
        <taxon>Bacillota</taxon>
        <taxon>Bacilli</taxon>
        <taxon>Lactobacillales</taxon>
        <taxon>Lactobacillaceae</taxon>
        <taxon>Lentilactobacillus</taxon>
    </lineage>
</organism>
<feature type="domain" description="HTH lysR-type" evidence="5">
    <location>
        <begin position="1"/>
        <end position="58"/>
    </location>
</feature>
<dbReference type="InterPro" id="IPR000847">
    <property type="entry name" value="LysR_HTH_N"/>
</dbReference>
<keyword evidence="4" id="KW-0804">Transcription</keyword>
<dbReference type="SUPFAM" id="SSF46785">
    <property type="entry name" value="Winged helix' DNA-binding domain"/>
    <property type="match status" value="1"/>
</dbReference>
<evidence type="ECO:0000256" key="3">
    <source>
        <dbReference type="ARBA" id="ARBA00023125"/>
    </source>
</evidence>
<keyword evidence="3" id="KW-0238">DNA-binding</keyword>
<dbReference type="Proteomes" id="UP000465035">
    <property type="component" value="Chromosome"/>
</dbReference>
<dbReference type="GO" id="GO:0003700">
    <property type="term" value="F:DNA-binding transcription factor activity"/>
    <property type="evidence" value="ECO:0007669"/>
    <property type="project" value="InterPro"/>
</dbReference>
<dbReference type="SUPFAM" id="SSF53850">
    <property type="entry name" value="Periplasmic binding protein-like II"/>
    <property type="match status" value="1"/>
</dbReference>
<gene>
    <name evidence="6" type="ORF">GQR93_04440</name>
</gene>
<evidence type="ECO:0000256" key="2">
    <source>
        <dbReference type="ARBA" id="ARBA00023015"/>
    </source>
</evidence>
<reference evidence="6 7" key="1">
    <citation type="submission" date="2019-12" db="EMBL/GenBank/DDBJ databases">
        <title>Lactobacillus hilgardii FLUB.</title>
        <authorList>
            <person name="Gustaw K."/>
        </authorList>
    </citation>
    <scope>NUCLEOTIDE SEQUENCE [LARGE SCALE GENOMIC DNA]</scope>
    <source>
        <strain evidence="6 7">FLUB</strain>
    </source>
</reference>